<dbReference type="GO" id="GO:0006525">
    <property type="term" value="P:arginine metabolic process"/>
    <property type="evidence" value="ECO:0007669"/>
    <property type="project" value="UniProtKB-KW"/>
</dbReference>
<comment type="cofactor">
    <cofactor evidence="10 13">
        <name>Mn(2+)</name>
        <dbReference type="ChEBI" id="CHEBI:29035"/>
    </cofactor>
    <text evidence="10 13">Binds 2 manganese ions per subunit.</text>
</comment>
<evidence type="ECO:0000256" key="5">
    <source>
        <dbReference type="ARBA" id="ARBA00022723"/>
    </source>
</evidence>
<feature type="binding site" evidence="10">
    <location>
        <position position="123"/>
    </location>
    <ligand>
        <name>Mn(2+)</name>
        <dbReference type="ChEBI" id="CHEBI:29035"/>
        <label>1</label>
    </ligand>
</feature>
<evidence type="ECO:0000256" key="10">
    <source>
        <dbReference type="PIRSR" id="PIRSR036979-1"/>
    </source>
</evidence>
<dbReference type="PRINTS" id="PR00116">
    <property type="entry name" value="ARGINASE"/>
</dbReference>
<name>A0A918JRA1_9BURK</name>
<sequence length="332" mass="36378">MFLPARALYEKIPQQIPKEDDVVDIQNKRLSLIGVPTDVGAGHRGSSMGPEALRVAGITQSLEKLGLDVRDCGNIQGPANPWQSPVNGYRHLEQVVAWNRLAHDAIYAQLQEGRLPVMLGGDHCLGVGSISAVARYCREQQKRLRVLWLDAHTDFNTAELSPTGNIHGMPVACLFGHGPEALVNMSGTSPALNADMIRQIGIRSVDAGEKHFIHEAGIEVFDMRHIDETGMRQTMQEALYGLDQDTHLHVSFDVDFLDPDIAPGVGTTVRGGPNYREAQLCMEMIADTGMMASLDIVELNPALDVRNLTAEIALDMVESLFGQSTLVRRNVK</sequence>
<organism evidence="14 15">
    <name type="scientific">Advenella faeciporci</name>
    <dbReference type="NCBI Taxonomy" id="797535"/>
    <lineage>
        <taxon>Bacteria</taxon>
        <taxon>Pseudomonadati</taxon>
        <taxon>Pseudomonadota</taxon>
        <taxon>Betaproteobacteria</taxon>
        <taxon>Burkholderiales</taxon>
        <taxon>Alcaligenaceae</taxon>
    </lineage>
</organism>
<accession>A0A918JRA1</accession>
<keyword evidence="6 12" id="KW-0378">Hydrolase</keyword>
<evidence type="ECO:0000313" key="15">
    <source>
        <dbReference type="Proteomes" id="UP000608345"/>
    </source>
</evidence>
<evidence type="ECO:0000256" key="3">
    <source>
        <dbReference type="ARBA" id="ARBA00018123"/>
    </source>
</evidence>
<keyword evidence="7 10" id="KW-0464">Manganese</keyword>
<comment type="similarity">
    <text evidence="11 12">Belongs to the arginase family.</text>
</comment>
<dbReference type="InterPro" id="IPR006035">
    <property type="entry name" value="Ureohydrolase"/>
</dbReference>
<reference evidence="14" key="2">
    <citation type="submission" date="2020-09" db="EMBL/GenBank/DDBJ databases">
        <authorList>
            <person name="Sun Q."/>
            <person name="Kim S."/>
        </authorList>
    </citation>
    <scope>NUCLEOTIDE SEQUENCE</scope>
    <source>
        <strain evidence="14">KCTC 23732</strain>
    </source>
</reference>
<dbReference type="GO" id="GO:0004053">
    <property type="term" value="F:arginase activity"/>
    <property type="evidence" value="ECO:0007669"/>
    <property type="project" value="UniProtKB-UniRule"/>
</dbReference>
<dbReference type="PIRSF" id="PIRSF036979">
    <property type="entry name" value="Arginase"/>
    <property type="match status" value="1"/>
</dbReference>
<dbReference type="NCBIfam" id="TIGR01229">
    <property type="entry name" value="rocF_arginase"/>
    <property type="match status" value="1"/>
</dbReference>
<comment type="caution">
    <text evidence="14">The sequence shown here is derived from an EMBL/GenBank/DDBJ whole genome shotgun (WGS) entry which is preliminary data.</text>
</comment>
<feature type="binding site" evidence="10">
    <location>
        <position position="253"/>
    </location>
    <ligand>
        <name>Mn(2+)</name>
        <dbReference type="ChEBI" id="CHEBI:29035"/>
        <label>1</label>
    </ligand>
</feature>
<dbReference type="InterPro" id="IPR020855">
    <property type="entry name" value="Ureohydrolase_Mn_BS"/>
</dbReference>
<evidence type="ECO:0000256" key="9">
    <source>
        <dbReference type="NCBIfam" id="TIGR01229"/>
    </source>
</evidence>
<dbReference type="PROSITE" id="PS51409">
    <property type="entry name" value="ARGINASE_2"/>
    <property type="match status" value="1"/>
</dbReference>
<feature type="binding site" evidence="10">
    <location>
        <position position="255"/>
    </location>
    <ligand>
        <name>Mn(2+)</name>
        <dbReference type="ChEBI" id="CHEBI:29035"/>
        <label>1</label>
    </ligand>
</feature>
<evidence type="ECO:0000256" key="4">
    <source>
        <dbReference type="ARBA" id="ARBA00022503"/>
    </source>
</evidence>
<dbReference type="InterPro" id="IPR023696">
    <property type="entry name" value="Ureohydrolase_dom_sf"/>
</dbReference>
<evidence type="ECO:0000256" key="1">
    <source>
        <dbReference type="ARBA" id="ARBA00005098"/>
    </source>
</evidence>
<keyword evidence="15" id="KW-1185">Reference proteome</keyword>
<reference evidence="14" key="1">
    <citation type="journal article" date="2014" name="Int. J. Syst. Evol. Microbiol.">
        <title>Complete genome sequence of Corynebacterium casei LMG S-19264T (=DSM 44701T), isolated from a smear-ripened cheese.</title>
        <authorList>
            <consortium name="US DOE Joint Genome Institute (JGI-PGF)"/>
            <person name="Walter F."/>
            <person name="Albersmeier A."/>
            <person name="Kalinowski J."/>
            <person name="Ruckert C."/>
        </authorList>
    </citation>
    <scope>NUCLEOTIDE SEQUENCE</scope>
    <source>
        <strain evidence="14">KCTC 23732</strain>
    </source>
</reference>
<evidence type="ECO:0000256" key="13">
    <source>
        <dbReference type="RuleBase" id="RU361159"/>
    </source>
</evidence>
<dbReference type="FunFam" id="3.40.800.10:FF:000012">
    <property type="entry name" value="Arginase"/>
    <property type="match status" value="1"/>
</dbReference>
<dbReference type="EC" id="3.5.3.1" evidence="2 9"/>
<evidence type="ECO:0000256" key="6">
    <source>
        <dbReference type="ARBA" id="ARBA00022801"/>
    </source>
</evidence>
<evidence type="ECO:0000256" key="12">
    <source>
        <dbReference type="RuleBase" id="RU003684"/>
    </source>
</evidence>
<dbReference type="PROSITE" id="PS01053">
    <property type="entry name" value="ARGINASE_1"/>
    <property type="match status" value="1"/>
</dbReference>
<dbReference type="EMBL" id="BMYS01000032">
    <property type="protein sequence ID" value="GGW96753.1"/>
    <property type="molecule type" value="Genomic_DNA"/>
</dbReference>
<dbReference type="GO" id="GO:0005737">
    <property type="term" value="C:cytoplasm"/>
    <property type="evidence" value="ECO:0007669"/>
    <property type="project" value="TreeGrafter"/>
</dbReference>
<comment type="pathway">
    <text evidence="1">Nitrogen metabolism; urea cycle; L-ornithine and urea from L-arginine: step 1/1.</text>
</comment>
<evidence type="ECO:0000256" key="11">
    <source>
        <dbReference type="PROSITE-ProRule" id="PRU00742"/>
    </source>
</evidence>
<evidence type="ECO:0000256" key="7">
    <source>
        <dbReference type="ARBA" id="ARBA00023211"/>
    </source>
</evidence>
<dbReference type="CDD" id="cd09989">
    <property type="entry name" value="Arginase"/>
    <property type="match status" value="1"/>
</dbReference>
<comment type="catalytic activity">
    <reaction evidence="8 13">
        <text>L-arginine + H2O = urea + L-ornithine</text>
        <dbReference type="Rhea" id="RHEA:20569"/>
        <dbReference type="ChEBI" id="CHEBI:15377"/>
        <dbReference type="ChEBI" id="CHEBI:16199"/>
        <dbReference type="ChEBI" id="CHEBI:32682"/>
        <dbReference type="ChEBI" id="CHEBI:46911"/>
        <dbReference type="EC" id="3.5.3.1"/>
    </reaction>
</comment>
<dbReference type="Proteomes" id="UP000608345">
    <property type="component" value="Unassembled WGS sequence"/>
</dbReference>
<evidence type="ECO:0000256" key="8">
    <source>
        <dbReference type="ARBA" id="ARBA00047391"/>
    </source>
</evidence>
<proteinExistence type="inferred from homology"/>
<feature type="binding site" evidence="10">
    <location>
        <position position="152"/>
    </location>
    <ligand>
        <name>Mn(2+)</name>
        <dbReference type="ChEBI" id="CHEBI:29035"/>
        <label>1</label>
    </ligand>
</feature>
<dbReference type="GO" id="GO:0030145">
    <property type="term" value="F:manganese ion binding"/>
    <property type="evidence" value="ECO:0007669"/>
    <property type="project" value="TreeGrafter"/>
</dbReference>
<dbReference type="PANTHER" id="PTHR43782:SF3">
    <property type="entry name" value="ARGINASE"/>
    <property type="match status" value="1"/>
</dbReference>
<dbReference type="AlphaFoldDB" id="A0A918JRA1"/>
<evidence type="ECO:0000256" key="2">
    <source>
        <dbReference type="ARBA" id="ARBA00012168"/>
    </source>
</evidence>
<dbReference type="InterPro" id="IPR014033">
    <property type="entry name" value="Arginase"/>
</dbReference>
<gene>
    <name evidence="14" type="ORF">GCM10011450_27840</name>
</gene>
<feature type="binding site" evidence="10">
    <location>
        <position position="150"/>
    </location>
    <ligand>
        <name>Mn(2+)</name>
        <dbReference type="ChEBI" id="CHEBI:29035"/>
        <label>1</label>
    </ligand>
</feature>
<dbReference type="PANTHER" id="PTHR43782">
    <property type="entry name" value="ARGINASE"/>
    <property type="match status" value="1"/>
</dbReference>
<dbReference type="Gene3D" id="3.40.800.10">
    <property type="entry name" value="Ureohydrolase domain"/>
    <property type="match status" value="1"/>
</dbReference>
<feature type="binding site" evidence="10">
    <location>
        <position position="154"/>
    </location>
    <ligand>
        <name>Mn(2+)</name>
        <dbReference type="ChEBI" id="CHEBI:29035"/>
        <label>1</label>
    </ligand>
</feature>
<evidence type="ECO:0000313" key="14">
    <source>
        <dbReference type="EMBL" id="GGW96753.1"/>
    </source>
</evidence>
<dbReference type="SUPFAM" id="SSF52768">
    <property type="entry name" value="Arginase/deacetylase"/>
    <property type="match status" value="1"/>
</dbReference>
<protein>
    <recommendedName>
        <fullName evidence="3 9">Arginase</fullName>
        <ecNumber evidence="2 9">3.5.3.1</ecNumber>
    </recommendedName>
</protein>
<keyword evidence="4 13" id="KW-0056">Arginine metabolism</keyword>
<keyword evidence="5 10" id="KW-0479">Metal-binding</keyword>
<dbReference type="Pfam" id="PF00491">
    <property type="entry name" value="Arginase"/>
    <property type="match status" value="1"/>
</dbReference>